<evidence type="ECO:0000313" key="4">
    <source>
        <dbReference type="EMBL" id="GAA0634596.1"/>
    </source>
</evidence>
<dbReference type="Proteomes" id="UP001500957">
    <property type="component" value="Unassembled WGS sequence"/>
</dbReference>
<dbReference type="PANTHER" id="PTHR43476:SF5">
    <property type="entry name" value="FAD-DEPENDENT MONOOXYGENASE"/>
    <property type="match status" value="1"/>
</dbReference>
<name>A0ABN1H9Z3_9ACTN</name>
<comment type="caution">
    <text evidence="4">The sequence shown here is derived from an EMBL/GenBank/DDBJ whole genome shotgun (WGS) entry which is preliminary data.</text>
</comment>
<dbReference type="SUPFAM" id="SSF51905">
    <property type="entry name" value="FAD/NAD(P)-binding domain"/>
    <property type="match status" value="1"/>
</dbReference>
<dbReference type="InterPro" id="IPR036188">
    <property type="entry name" value="FAD/NAD-bd_sf"/>
</dbReference>
<sequence length="514" mass="56018">MTVSQFVPRPADPGRSTADEDVDVVIVGARCAGAAAAVPLARAGRNVLVLDRVKFPADTLSSHTMLPVGVSELLHMGALPGILALSPTRCRRLRVTVDAETPREMRIEETFTPIEGIDYALSVPRDLHDKVLVDTMRAAGARIRERATVVGLTWQAGRVSGVRYVDEDGRERVVRCRLVMGADGRHSTVARLVGAAEPYRSSANGRAGVVRYLDDQPPDPDEADVVCQWRDGAHLAFGFPGTPIGRYTLFFMGSPAEAAMARRDPDAYWAMKMEHHPGVARRLRHATNMSAFRGTDQLVAYFRPCSGPGWVLIGDSGHFKDPSLGQGMRDAMWAGRHAATAAMRHLDDLDELDLAMRRFEHDRDQECLPAYYFGNGEALLRPTPRPFKAFIESARDDVDRPFTSVGQRIKTPQQLLRSRLVVGGVARTLLVADDRRGFLREMAGEGRVQAAIVRALIHSRTRFRSTIPADGAENDLASAPASVPPAVVATSDDDVPPAGDRPTVVAREAEAVAS</sequence>
<dbReference type="RefSeq" id="WP_344608722.1">
    <property type="nucleotide sequence ID" value="NZ_BAAAHE010000047.1"/>
</dbReference>
<dbReference type="EMBL" id="BAAAHE010000047">
    <property type="protein sequence ID" value="GAA0634596.1"/>
    <property type="molecule type" value="Genomic_DNA"/>
</dbReference>
<gene>
    <name evidence="4" type="ORF">GCM10009547_43330</name>
</gene>
<reference evidence="4 5" key="1">
    <citation type="journal article" date="2019" name="Int. J. Syst. Evol. Microbiol.">
        <title>The Global Catalogue of Microorganisms (GCM) 10K type strain sequencing project: providing services to taxonomists for standard genome sequencing and annotation.</title>
        <authorList>
            <consortium name="The Broad Institute Genomics Platform"/>
            <consortium name="The Broad Institute Genome Sequencing Center for Infectious Disease"/>
            <person name="Wu L."/>
            <person name="Ma J."/>
        </authorList>
    </citation>
    <scope>NUCLEOTIDE SEQUENCE [LARGE SCALE GENOMIC DNA]</scope>
    <source>
        <strain evidence="4 5">JCM 10671</strain>
    </source>
</reference>
<dbReference type="Pfam" id="PF01494">
    <property type="entry name" value="FAD_binding_3"/>
    <property type="match status" value="1"/>
</dbReference>
<feature type="domain" description="FAD-binding" evidence="3">
    <location>
        <begin position="21"/>
        <end position="331"/>
    </location>
</feature>
<dbReference type="PANTHER" id="PTHR43476">
    <property type="entry name" value="3-(3-HYDROXY-PHENYL)PROPIONATE/3-HYDROXYCINNAMIC ACID HYDROXYLASE"/>
    <property type="match status" value="1"/>
</dbReference>
<proteinExistence type="predicted"/>
<evidence type="ECO:0000313" key="5">
    <source>
        <dbReference type="Proteomes" id="UP001500957"/>
    </source>
</evidence>
<keyword evidence="1" id="KW-0560">Oxidoreductase</keyword>
<evidence type="ECO:0000259" key="3">
    <source>
        <dbReference type="Pfam" id="PF01494"/>
    </source>
</evidence>
<dbReference type="InterPro" id="IPR050631">
    <property type="entry name" value="PheA/TfdB_FAD_monoxygenase"/>
</dbReference>
<protein>
    <recommendedName>
        <fullName evidence="3">FAD-binding domain-containing protein</fullName>
    </recommendedName>
</protein>
<organism evidence="4 5">
    <name type="scientific">Sporichthya brevicatena</name>
    <dbReference type="NCBI Taxonomy" id="171442"/>
    <lineage>
        <taxon>Bacteria</taxon>
        <taxon>Bacillati</taxon>
        <taxon>Actinomycetota</taxon>
        <taxon>Actinomycetes</taxon>
        <taxon>Sporichthyales</taxon>
        <taxon>Sporichthyaceae</taxon>
        <taxon>Sporichthya</taxon>
    </lineage>
</organism>
<feature type="compositionally biased region" description="Low complexity" evidence="2">
    <location>
        <begin position="477"/>
        <end position="490"/>
    </location>
</feature>
<dbReference type="PRINTS" id="PR00420">
    <property type="entry name" value="RNGMNOXGNASE"/>
</dbReference>
<evidence type="ECO:0000256" key="1">
    <source>
        <dbReference type="ARBA" id="ARBA00023002"/>
    </source>
</evidence>
<dbReference type="Gene3D" id="3.50.50.60">
    <property type="entry name" value="FAD/NAD(P)-binding domain"/>
    <property type="match status" value="1"/>
</dbReference>
<accession>A0ABN1H9Z3</accession>
<evidence type="ECO:0000256" key="2">
    <source>
        <dbReference type="SAM" id="MobiDB-lite"/>
    </source>
</evidence>
<feature type="region of interest" description="Disordered" evidence="2">
    <location>
        <begin position="468"/>
        <end position="501"/>
    </location>
</feature>
<keyword evidence="5" id="KW-1185">Reference proteome</keyword>
<dbReference type="InterPro" id="IPR002938">
    <property type="entry name" value="FAD-bd"/>
</dbReference>